<feature type="region of interest" description="Disordered" evidence="3">
    <location>
        <begin position="235"/>
        <end position="274"/>
    </location>
</feature>
<evidence type="ECO:0000256" key="1">
    <source>
        <dbReference type="ARBA" id="ARBA00004496"/>
    </source>
</evidence>
<keyword evidence="2" id="KW-0963">Cytoplasm</keyword>
<dbReference type="STRING" id="27342.A0A0H2RRA4"/>
<comment type="subcellular location">
    <subcellularLocation>
        <location evidence="1">Cytoplasm</location>
    </subcellularLocation>
</comment>
<proteinExistence type="predicted"/>
<evidence type="ECO:0000313" key="5">
    <source>
        <dbReference type="EMBL" id="KLO11978.1"/>
    </source>
</evidence>
<dbReference type="PROSITE" id="PS50010">
    <property type="entry name" value="DH_2"/>
    <property type="match status" value="1"/>
</dbReference>
<feature type="compositionally biased region" description="Basic and acidic residues" evidence="3">
    <location>
        <begin position="253"/>
        <end position="262"/>
    </location>
</feature>
<dbReference type="PANTHER" id="PTHR46006:SF6">
    <property type="entry name" value="INTERSECTIN-2 ISOFORM X1"/>
    <property type="match status" value="1"/>
</dbReference>
<feature type="compositionally biased region" description="Low complexity" evidence="3">
    <location>
        <begin position="243"/>
        <end position="252"/>
    </location>
</feature>
<dbReference type="GO" id="GO:0005737">
    <property type="term" value="C:cytoplasm"/>
    <property type="evidence" value="ECO:0007669"/>
    <property type="project" value="UniProtKB-SubCell"/>
</dbReference>
<evidence type="ECO:0000259" key="4">
    <source>
        <dbReference type="PROSITE" id="PS50010"/>
    </source>
</evidence>
<dbReference type="OrthoDB" id="1716625at2759"/>
<dbReference type="SMART" id="SM00325">
    <property type="entry name" value="RhoGEF"/>
    <property type="match status" value="1"/>
</dbReference>
<protein>
    <submittedName>
        <fullName evidence="5">Dbl homology domain-containing protein</fullName>
    </submittedName>
</protein>
<organism evidence="5 6">
    <name type="scientific">Schizopora paradoxa</name>
    <dbReference type="NCBI Taxonomy" id="27342"/>
    <lineage>
        <taxon>Eukaryota</taxon>
        <taxon>Fungi</taxon>
        <taxon>Dikarya</taxon>
        <taxon>Basidiomycota</taxon>
        <taxon>Agaricomycotina</taxon>
        <taxon>Agaricomycetes</taxon>
        <taxon>Hymenochaetales</taxon>
        <taxon>Schizoporaceae</taxon>
        <taxon>Schizopora</taxon>
    </lineage>
</organism>
<accession>A0A0H2RRA4</accession>
<dbReference type="Pfam" id="PF00621">
    <property type="entry name" value="RhoGEF"/>
    <property type="match status" value="1"/>
</dbReference>
<dbReference type="PANTHER" id="PTHR46006">
    <property type="entry name" value="RHO GUANINE NUCLEOTIDE EXCHANGE FACTOR AT 64C, ISOFORM A"/>
    <property type="match status" value="1"/>
</dbReference>
<reference evidence="5 6" key="1">
    <citation type="submission" date="2015-04" db="EMBL/GenBank/DDBJ databases">
        <title>Complete genome sequence of Schizopora paradoxa KUC8140, a cosmopolitan wood degrader in East Asia.</title>
        <authorList>
            <consortium name="DOE Joint Genome Institute"/>
            <person name="Min B."/>
            <person name="Park H."/>
            <person name="Jang Y."/>
            <person name="Kim J.-J."/>
            <person name="Kim K.H."/>
            <person name="Pangilinan J."/>
            <person name="Lipzen A."/>
            <person name="Riley R."/>
            <person name="Grigoriev I.V."/>
            <person name="Spatafora J.W."/>
            <person name="Choi I.-G."/>
        </authorList>
    </citation>
    <scope>NUCLEOTIDE SEQUENCE [LARGE SCALE GENOMIC DNA]</scope>
    <source>
        <strain evidence="5 6">KUC8140</strain>
    </source>
</reference>
<dbReference type="InterPro" id="IPR000219">
    <property type="entry name" value="DH_dom"/>
</dbReference>
<gene>
    <name evidence="5" type="ORF">SCHPADRAFT_854607</name>
</gene>
<evidence type="ECO:0000256" key="3">
    <source>
        <dbReference type="SAM" id="MobiDB-lite"/>
    </source>
</evidence>
<dbReference type="Proteomes" id="UP000053477">
    <property type="component" value="Unassembled WGS sequence"/>
</dbReference>
<dbReference type="InterPro" id="IPR051480">
    <property type="entry name" value="Endocytic_GEF_Adapter"/>
</dbReference>
<dbReference type="AlphaFoldDB" id="A0A0H2RRA4"/>
<dbReference type="Gene3D" id="1.20.900.10">
    <property type="entry name" value="Dbl homology (DH) domain"/>
    <property type="match status" value="1"/>
</dbReference>
<dbReference type="EMBL" id="KQ085988">
    <property type="protein sequence ID" value="KLO11978.1"/>
    <property type="molecule type" value="Genomic_DNA"/>
</dbReference>
<evidence type="ECO:0000313" key="6">
    <source>
        <dbReference type="Proteomes" id="UP000053477"/>
    </source>
</evidence>
<dbReference type="InParanoid" id="A0A0H2RRA4"/>
<name>A0A0H2RRA4_9AGAM</name>
<sequence>MQRQEVIHELCESERLFVGALGKVLEVYVHPLLDENRRWMAGVPSLAANLLDWLDDIFQLHAQICSTLDHVQSTQVPIVTSIAAPLRHFVSRLEVYQPYICRLDEAVELIEDAMGDPKSDFGEFLRLQNPGTSPSESELSSSLWLPLARLGHYLDLFNTLWTLTPRHHPDYLPTYSLLTSVTLVVRVLREVKSREDEYTFVKGLVSRIRGLHCLDDVVRRQRRLRAHGPLYLLSSGTADDNSDSPNDNLPSSRNRDRIGDPRKQRRATSLDSGLSSASSVSSIVSSASSTCLNNGETISSRRHRHQTPPHARIYAFVFDDLVLITHQSQRNNVNGEDTWELASEIGVCRVLSLNPHPDDRRSFCLHLYPVEQNVISTGITPDSSSFYVTMRVPSSRRFLADPSNTDVPHESETFDLWWRAFQRCCLSSIRSLSMPLHSGTYLLDGLSAEDNNTSNQQTVMSLVASGLPIPKSPSLQLAEPQTTRSLAEREERGWWSLRFHEVLRELQSREALLSEMDCQPRFTTSGTLNV</sequence>
<dbReference type="InterPro" id="IPR035899">
    <property type="entry name" value="DBL_dom_sf"/>
</dbReference>
<dbReference type="GO" id="GO:0035025">
    <property type="term" value="P:positive regulation of Rho protein signal transduction"/>
    <property type="evidence" value="ECO:0007669"/>
    <property type="project" value="TreeGrafter"/>
</dbReference>
<dbReference type="GO" id="GO:0005085">
    <property type="term" value="F:guanyl-nucleotide exchange factor activity"/>
    <property type="evidence" value="ECO:0007669"/>
    <property type="project" value="InterPro"/>
</dbReference>
<feature type="domain" description="DH" evidence="4">
    <location>
        <begin position="2"/>
        <end position="191"/>
    </location>
</feature>
<keyword evidence="6" id="KW-1185">Reference proteome</keyword>
<evidence type="ECO:0000256" key="2">
    <source>
        <dbReference type="ARBA" id="ARBA00022490"/>
    </source>
</evidence>
<dbReference type="SUPFAM" id="SSF48065">
    <property type="entry name" value="DBL homology domain (DH-domain)"/>
    <property type="match status" value="1"/>
</dbReference>